<dbReference type="InterPro" id="IPR001123">
    <property type="entry name" value="LeuE-type"/>
</dbReference>
<evidence type="ECO:0000256" key="1">
    <source>
        <dbReference type="ARBA" id="ARBA00004651"/>
    </source>
</evidence>
<feature type="transmembrane region" description="Helical" evidence="6">
    <location>
        <begin position="6"/>
        <end position="31"/>
    </location>
</feature>
<keyword evidence="2" id="KW-1003">Cell membrane</keyword>
<name>A0A1W6BZ05_9BACT</name>
<dbReference type="PANTHER" id="PTHR38825:SF2">
    <property type="entry name" value="LYSINE TRANSPORTER LYSE"/>
    <property type="match status" value="1"/>
</dbReference>
<dbReference type="PANTHER" id="PTHR38825">
    <property type="entry name" value="LYSINE EXPORTER PROTEIN (LYSE/YGGA)"/>
    <property type="match status" value="1"/>
</dbReference>
<dbReference type="Proteomes" id="UP000192902">
    <property type="component" value="Chromosome"/>
</dbReference>
<feature type="transmembrane region" description="Helical" evidence="6">
    <location>
        <begin position="173"/>
        <end position="194"/>
    </location>
</feature>
<dbReference type="RefSeq" id="WP_027305294.1">
    <property type="nucleotide sequence ID" value="NZ_CP020867.1"/>
</dbReference>
<sequence length="202" mass="22854">MFEAFFSGVLLGLGVAVPFGPINILILSYALKSFSNSFCIGFGAMSADIMFLCLLNFGLLGFLKGAIFTKILAVFGFIFLTYIAFSLFKSKHKALEFKEKELNESLLKSFIKGFTLNALNPYVIGFWLSIAVIFTKNEFAFFMIAGLFLFILFWIFSLSFFVGRFSHLFSAKVIYFINISSAIIIEYFALNLVYKTFLLKDN</sequence>
<evidence type="ECO:0000256" key="5">
    <source>
        <dbReference type="ARBA" id="ARBA00023136"/>
    </source>
</evidence>
<dbReference type="OrthoDB" id="5361502at2"/>
<protein>
    <submittedName>
        <fullName evidence="7">Transporter, LysE family</fullName>
    </submittedName>
</protein>
<dbReference type="AlphaFoldDB" id="A0A1W6BZ05"/>
<dbReference type="KEGG" id="ccun:CCUN_1769"/>
<feature type="transmembrane region" description="Helical" evidence="6">
    <location>
        <begin position="109"/>
        <end position="134"/>
    </location>
</feature>
<gene>
    <name evidence="7" type="ORF">CCUN_1769</name>
</gene>
<dbReference type="eggNOG" id="COG1280">
    <property type="taxonomic scope" value="Bacteria"/>
</dbReference>
<evidence type="ECO:0000256" key="3">
    <source>
        <dbReference type="ARBA" id="ARBA00022692"/>
    </source>
</evidence>
<feature type="transmembrane region" description="Helical" evidence="6">
    <location>
        <begin position="67"/>
        <end position="88"/>
    </location>
</feature>
<reference evidence="7 8" key="1">
    <citation type="submission" date="2017-04" db="EMBL/GenBank/DDBJ databases">
        <title>Complete genome sequence of the Campylobacter cuniculorum type strain LMG24588.</title>
        <authorList>
            <person name="Miller W.G."/>
            <person name="Yee E."/>
            <person name="Revez J."/>
            <person name="Bono J.L."/>
            <person name="Rossi M."/>
        </authorList>
    </citation>
    <scope>NUCLEOTIDE SEQUENCE [LARGE SCALE GENOMIC DNA]</scope>
    <source>
        <strain evidence="7 8">LMG 24588</strain>
    </source>
</reference>
<keyword evidence="4 6" id="KW-1133">Transmembrane helix</keyword>
<feature type="transmembrane region" description="Helical" evidence="6">
    <location>
        <begin position="38"/>
        <end position="61"/>
    </location>
</feature>
<dbReference type="GO" id="GO:0005886">
    <property type="term" value="C:plasma membrane"/>
    <property type="evidence" value="ECO:0007669"/>
    <property type="project" value="UniProtKB-SubCell"/>
</dbReference>
<dbReference type="Pfam" id="PF01810">
    <property type="entry name" value="LysE"/>
    <property type="match status" value="1"/>
</dbReference>
<evidence type="ECO:0000313" key="7">
    <source>
        <dbReference type="EMBL" id="ARJ57339.1"/>
    </source>
</evidence>
<evidence type="ECO:0000256" key="4">
    <source>
        <dbReference type="ARBA" id="ARBA00022989"/>
    </source>
</evidence>
<keyword evidence="5 6" id="KW-0472">Membrane</keyword>
<feature type="transmembrane region" description="Helical" evidence="6">
    <location>
        <begin position="140"/>
        <end position="161"/>
    </location>
</feature>
<proteinExistence type="predicted"/>
<dbReference type="STRING" id="1121267.CCUN_1769"/>
<evidence type="ECO:0000313" key="8">
    <source>
        <dbReference type="Proteomes" id="UP000192902"/>
    </source>
</evidence>
<dbReference type="GO" id="GO:0006865">
    <property type="term" value="P:amino acid transport"/>
    <property type="evidence" value="ECO:0007669"/>
    <property type="project" value="InterPro"/>
</dbReference>
<organism evidence="7 8">
    <name type="scientific">Campylobacter cuniculorum DSM 23162 = LMG 24588</name>
    <dbReference type="NCBI Taxonomy" id="1121267"/>
    <lineage>
        <taxon>Bacteria</taxon>
        <taxon>Pseudomonadati</taxon>
        <taxon>Campylobacterota</taxon>
        <taxon>Epsilonproteobacteria</taxon>
        <taxon>Campylobacterales</taxon>
        <taxon>Campylobacteraceae</taxon>
        <taxon>Campylobacter</taxon>
    </lineage>
</organism>
<keyword evidence="3 6" id="KW-0812">Transmembrane</keyword>
<accession>A0A1W6BZ05</accession>
<evidence type="ECO:0000256" key="6">
    <source>
        <dbReference type="SAM" id="Phobius"/>
    </source>
</evidence>
<evidence type="ECO:0000256" key="2">
    <source>
        <dbReference type="ARBA" id="ARBA00022475"/>
    </source>
</evidence>
<comment type="subcellular location">
    <subcellularLocation>
        <location evidence="1">Cell membrane</location>
        <topology evidence="1">Multi-pass membrane protein</topology>
    </subcellularLocation>
</comment>
<dbReference type="EMBL" id="CP020867">
    <property type="protein sequence ID" value="ARJ57339.1"/>
    <property type="molecule type" value="Genomic_DNA"/>
</dbReference>